<comment type="caution">
    <text evidence="2">The sequence shown here is derived from an EMBL/GenBank/DDBJ whole genome shotgun (WGS) entry which is preliminary data.</text>
</comment>
<evidence type="ECO:0000259" key="1">
    <source>
        <dbReference type="Pfam" id="PF10137"/>
    </source>
</evidence>
<evidence type="ECO:0000313" key="2">
    <source>
        <dbReference type="EMBL" id="KAA6317699.1"/>
    </source>
</evidence>
<protein>
    <recommendedName>
        <fullName evidence="1">CD-NTase-associated protein 12/Pycsar effector protein TIR domain-containing protein</fullName>
    </recommendedName>
</protein>
<gene>
    <name evidence="2" type="ORF">EZS27_032184</name>
</gene>
<reference evidence="2" key="1">
    <citation type="submission" date="2019-03" db="EMBL/GenBank/DDBJ databases">
        <title>Single cell metagenomics reveals metabolic interactions within the superorganism composed of flagellate Streblomastix strix and complex community of Bacteroidetes bacteria on its surface.</title>
        <authorList>
            <person name="Treitli S.C."/>
            <person name="Kolisko M."/>
            <person name="Husnik F."/>
            <person name="Keeling P."/>
            <person name="Hampl V."/>
        </authorList>
    </citation>
    <scope>NUCLEOTIDE SEQUENCE</scope>
    <source>
        <strain evidence="2">STM</strain>
    </source>
</reference>
<name>A0A5J4Q903_9ZZZZ</name>
<dbReference type="InterPro" id="IPR019302">
    <property type="entry name" value="CAP12/PCTIR_TIR_dom"/>
</dbReference>
<dbReference type="EMBL" id="SNRY01004436">
    <property type="protein sequence ID" value="KAA6317699.1"/>
    <property type="molecule type" value="Genomic_DNA"/>
</dbReference>
<organism evidence="2">
    <name type="scientific">termite gut metagenome</name>
    <dbReference type="NCBI Taxonomy" id="433724"/>
    <lineage>
        <taxon>unclassified sequences</taxon>
        <taxon>metagenomes</taxon>
        <taxon>organismal metagenomes</taxon>
    </lineage>
</organism>
<proteinExistence type="predicted"/>
<dbReference type="GO" id="GO:0050135">
    <property type="term" value="F:NADP+ nucleosidase activity"/>
    <property type="evidence" value="ECO:0007669"/>
    <property type="project" value="InterPro"/>
</dbReference>
<sequence length="197" mass="22709">MATSKKINQSQIVKPVDALIVDKASFTAILLERIELGKELFNRQVTNIPELELNEKDYHRWDSYNFEYLKNSFNNENNDYKSNYDRINLSFIWRDETADANTKLRYLKNKIQNKIDNLESLVDKVELIKSGIENVIHKATNTITSDNNSIFIVHGHNTAIQQTVARTIEKLGLNPIILHEQANAGKTIIEKFEANSM</sequence>
<dbReference type="AlphaFoldDB" id="A0A5J4Q903"/>
<dbReference type="Pfam" id="PF10137">
    <property type="entry name" value="CAP12-PCTIR_TIR"/>
    <property type="match status" value="1"/>
</dbReference>
<accession>A0A5J4Q903</accession>
<feature type="domain" description="CD-NTase-associated protein 12/Pycsar effector protein TIR" evidence="1">
    <location>
        <begin position="150"/>
        <end position="195"/>
    </location>
</feature>